<accession>A0ACB6RIG3</accession>
<name>A0ACB6RIG3_9PLEO</name>
<proteinExistence type="predicted"/>
<reference evidence="1" key="1">
    <citation type="journal article" date="2020" name="Stud. Mycol.">
        <title>101 Dothideomycetes genomes: a test case for predicting lifestyles and emergence of pathogens.</title>
        <authorList>
            <person name="Haridas S."/>
            <person name="Albert R."/>
            <person name="Binder M."/>
            <person name="Bloem J."/>
            <person name="Labutti K."/>
            <person name="Salamov A."/>
            <person name="Andreopoulos B."/>
            <person name="Baker S."/>
            <person name="Barry K."/>
            <person name="Bills G."/>
            <person name="Bluhm B."/>
            <person name="Cannon C."/>
            <person name="Castanera R."/>
            <person name="Culley D."/>
            <person name="Daum C."/>
            <person name="Ezra D."/>
            <person name="Gonzalez J."/>
            <person name="Henrissat B."/>
            <person name="Kuo A."/>
            <person name="Liang C."/>
            <person name="Lipzen A."/>
            <person name="Lutzoni F."/>
            <person name="Magnuson J."/>
            <person name="Mondo S."/>
            <person name="Nolan M."/>
            <person name="Ohm R."/>
            <person name="Pangilinan J."/>
            <person name="Park H.-J."/>
            <person name="Ramirez L."/>
            <person name="Alfaro M."/>
            <person name="Sun H."/>
            <person name="Tritt A."/>
            <person name="Yoshinaga Y."/>
            <person name="Zwiers L.-H."/>
            <person name="Turgeon B."/>
            <person name="Goodwin S."/>
            <person name="Spatafora J."/>
            <person name="Crous P."/>
            <person name="Grigoriev I."/>
        </authorList>
    </citation>
    <scope>NUCLEOTIDE SEQUENCE</scope>
    <source>
        <strain evidence="1">CBS 525.71</strain>
    </source>
</reference>
<keyword evidence="2" id="KW-1185">Reference proteome</keyword>
<dbReference type="EMBL" id="MU006751">
    <property type="protein sequence ID" value="KAF2621801.1"/>
    <property type="molecule type" value="Genomic_DNA"/>
</dbReference>
<evidence type="ECO:0000313" key="2">
    <source>
        <dbReference type="Proteomes" id="UP000799754"/>
    </source>
</evidence>
<evidence type="ECO:0000313" key="1">
    <source>
        <dbReference type="EMBL" id="KAF2621801.1"/>
    </source>
</evidence>
<protein>
    <submittedName>
        <fullName evidence="1">Uncharacterized protein</fullName>
    </submittedName>
</protein>
<comment type="caution">
    <text evidence="1">The sequence shown here is derived from an EMBL/GenBank/DDBJ whole genome shotgun (WGS) entry which is preliminary data.</text>
</comment>
<sequence>MTVTDDRGWLLSALLPVILFAQLDRQLSHLDSGLPPKDHNHNPNILGPWIHSPTASSGVTRTPSVMGTLKNLVIAVTGTLSADNSQLKKWIETNGGRYSLNVRRGVTHLIAGKDAWKNASDAVQAAVKAGAFVVTYDWLEDSLQKRRKLAETRYTWEYLWQGRKRRREMRKLGPLIDAKKFNNGCEEAKKATGTGTSKSRSHAVIRKPRVSKSFFFADVVNVPFVSAADDLKHKREEREAAKAKNAEETAAKKTETAKTDRATSSAPSLAQCSTSNAENLSSPSSASSHALSTTSYQPASSATGAPAKKPPLKDLYHYYLDTTGFEYKIILTRCNLRANQITRYRLSILESHTKPHVYCTFVEYFPPGGNAAGSGDGACIQALFDFNKTFYEDAAPGLDTPDTSMHIDEGLQAVTSQTPLPLPQQGLYNHPEAARLRSLLYTPPSMPSATLPYRNLIVPMKSTFATAWRAFRHAFRDLTLLSWEERFDITKILYKSRAQHFGIEPFLYVRPKEGLPLGLRVQEAGLFQNQTLPRMDKEGNITSEAAGERMGVVENENDDNYTYNAFNLPALSHPSGQGIIGTAVQNDIDVARKTAEKAKLLAEEAEEARLRKLGLARKAEKKPNYSRPLFNGITGRPTTDAWGRYKTSEGGVGGSGGSGLAGGGGGEEEKAVSVGEEGNV</sequence>
<dbReference type="Proteomes" id="UP000799754">
    <property type="component" value="Unassembled WGS sequence"/>
</dbReference>
<organism evidence="1 2">
    <name type="scientific">Macroventuria anomochaeta</name>
    <dbReference type="NCBI Taxonomy" id="301207"/>
    <lineage>
        <taxon>Eukaryota</taxon>
        <taxon>Fungi</taxon>
        <taxon>Dikarya</taxon>
        <taxon>Ascomycota</taxon>
        <taxon>Pezizomycotina</taxon>
        <taxon>Dothideomycetes</taxon>
        <taxon>Pleosporomycetidae</taxon>
        <taxon>Pleosporales</taxon>
        <taxon>Pleosporineae</taxon>
        <taxon>Didymellaceae</taxon>
        <taxon>Macroventuria</taxon>
    </lineage>
</organism>
<gene>
    <name evidence="1" type="ORF">BU25DRAFT_482278</name>
</gene>